<evidence type="ECO:0000313" key="1">
    <source>
        <dbReference type="EMBL" id="MDQ8196035.1"/>
    </source>
</evidence>
<comment type="caution">
    <text evidence="1">The sequence shown here is derived from an EMBL/GenBank/DDBJ whole genome shotgun (WGS) entry which is preliminary data.</text>
</comment>
<dbReference type="RefSeq" id="WP_308986479.1">
    <property type="nucleotide sequence ID" value="NZ_JARXIC010000042.1"/>
</dbReference>
<sequence>MIPKWSFLAKAHASVADGRKEIPSQVYVFPALRLDSQGQPIDVLSYRVDDTGALKWNSAAPLGAELKTIVEKRLAQIGFQVLPFTALTESSKDHSVTVFNLYYREASPSSDNPGADPELTWTTFARVSAATFPQDLDPNRKLDLINQEVVTLFNGREKEASVVKRSSEYLLDFIGASRDWSESINLLQ</sequence>
<proteinExistence type="predicted"/>
<reference evidence="1 2" key="1">
    <citation type="submission" date="2023-04" db="EMBL/GenBank/DDBJ databases">
        <title>A novel bacteria isolated from coastal sediment.</title>
        <authorList>
            <person name="Liu X.-J."/>
            <person name="Du Z.-J."/>
        </authorList>
    </citation>
    <scope>NUCLEOTIDE SEQUENCE [LARGE SCALE GENOMIC DNA]</scope>
    <source>
        <strain evidence="1 2">SDUM461004</strain>
    </source>
</reference>
<dbReference type="EMBL" id="JARXIC010000042">
    <property type="protein sequence ID" value="MDQ8196035.1"/>
    <property type="molecule type" value="Genomic_DNA"/>
</dbReference>
<gene>
    <name evidence="1" type="ORF">QEH59_16485</name>
</gene>
<evidence type="ECO:0008006" key="3">
    <source>
        <dbReference type="Google" id="ProtNLM"/>
    </source>
</evidence>
<accession>A0ABU1AML1</accession>
<evidence type="ECO:0000313" key="2">
    <source>
        <dbReference type="Proteomes" id="UP001243717"/>
    </source>
</evidence>
<dbReference type="Proteomes" id="UP001243717">
    <property type="component" value="Unassembled WGS sequence"/>
</dbReference>
<organism evidence="1 2">
    <name type="scientific">Thalassobacterium sedimentorum</name>
    <dbReference type="NCBI Taxonomy" id="3041258"/>
    <lineage>
        <taxon>Bacteria</taxon>
        <taxon>Pseudomonadati</taxon>
        <taxon>Verrucomicrobiota</taxon>
        <taxon>Opitutia</taxon>
        <taxon>Puniceicoccales</taxon>
        <taxon>Coraliomargaritaceae</taxon>
        <taxon>Thalassobacterium</taxon>
    </lineage>
</organism>
<name>A0ABU1AML1_9BACT</name>
<keyword evidence="2" id="KW-1185">Reference proteome</keyword>
<protein>
    <recommendedName>
        <fullName evidence="3">Nudix hydrolase domain-containing protein</fullName>
    </recommendedName>
</protein>